<name>A0A3S1DT24_9BACL</name>
<dbReference type="Gene3D" id="2.60.40.10">
    <property type="entry name" value="Immunoglobulins"/>
    <property type="match status" value="1"/>
</dbReference>
<comment type="caution">
    <text evidence="4">The sequence shown here is derived from an EMBL/GenBank/DDBJ whole genome shotgun (WGS) entry which is preliminary data.</text>
</comment>
<dbReference type="AlphaFoldDB" id="A0A3S1DT24"/>
<proteinExistence type="inferred from homology"/>
<evidence type="ECO:0000313" key="4">
    <source>
        <dbReference type="EMBL" id="RUT46675.1"/>
    </source>
</evidence>
<dbReference type="CDD" id="cd14745">
    <property type="entry name" value="GH66"/>
    <property type="match status" value="1"/>
</dbReference>
<gene>
    <name evidence="4" type="ORF">EJP82_10535</name>
</gene>
<accession>A0A3S1DT24</accession>
<feature type="signal peptide" evidence="3">
    <location>
        <begin position="1"/>
        <end position="22"/>
    </location>
</feature>
<feature type="chain" id="PRO_5018564587" evidence="3">
    <location>
        <begin position="23"/>
        <end position="775"/>
    </location>
</feature>
<keyword evidence="2 3" id="KW-0732">Signal</keyword>
<evidence type="ECO:0000313" key="5">
    <source>
        <dbReference type="Proteomes" id="UP000279446"/>
    </source>
</evidence>
<evidence type="ECO:0000256" key="3">
    <source>
        <dbReference type="SAM" id="SignalP"/>
    </source>
</evidence>
<sequence length="775" mass="87870">MRLLKIVSIVSACLLTIGLVSGCGNVSDKGQLDKNGLQIIQLTTDKAMYDPNAEVKVIVKLENVTDKNVKGKYTLTVSHLEQQVGEAIEGNFSVAGHESTNIEIPWTAPNEDYKGYLFDFQMKDNKGNRVASETMGVDVSSDWTKFPRYGYVTEYNDKVDTEKVMETLKDFRLNAIEYYDWKYLHHQPVPADGSMEWEDWAGRKISGQTVKDYISAAKDRNMVNMSYNMIYAATNNFADFGVKDEWGLWYAENHGGPGKAKGDRFTFHMGASPSGQSDLYFFDIENEEWQDFIIKKNIEAIHTMGFDGWHGDTVGEWGKMWTNEHRGNEAETLYVKDGYTEFLNKAKDMLGEDKYLAFNPVGAQGIENVNKSKVDVLYTEMWPWDHDSEGNQYDTYMGLKREIDQSRQESGGKSLIIPAYMEYDYAERNSSVPFNMSSVLLTDAAVYAAGGSRIELGDGENMLSNEYFPYKNLYMTPEHVKRQSALQDFIVAYQNLLRDGQEDNGNLIEIANYDTSIDGQAQTIWAYSKSDAKYDTMQMINLVDVSTNDWRANEGEKDTPRMLTDVKVKYYSERNIQSAWVTSPDPAYDSRSHKLDFTKGSDTNGSFVELTVPSLEYWNMVFFSEAEAPASENNESIGKVDLFETEGELANGDFKNGLDHWNLYNDVAEVKEGKVNFEGLHFAQSIDQTVTELEDGIYEVSFTGKQYGMKAHISRLELTGTGYPNVFVDLPVAESTDTITQEVRVRNGRLKITIHHESILGSNLEIEKIELKKVE</sequence>
<organism evidence="4 5">
    <name type="scientific">Paenibacillus anaericanus</name>
    <dbReference type="NCBI Taxonomy" id="170367"/>
    <lineage>
        <taxon>Bacteria</taxon>
        <taxon>Bacillati</taxon>
        <taxon>Bacillota</taxon>
        <taxon>Bacilli</taxon>
        <taxon>Bacillales</taxon>
        <taxon>Paenibacillaceae</taxon>
        <taxon>Paenibacillus</taxon>
    </lineage>
</organism>
<evidence type="ECO:0000256" key="1">
    <source>
        <dbReference type="ARBA" id="ARBA00010837"/>
    </source>
</evidence>
<evidence type="ECO:0000256" key="2">
    <source>
        <dbReference type="ARBA" id="ARBA00022729"/>
    </source>
</evidence>
<dbReference type="Gene3D" id="2.60.40.1180">
    <property type="entry name" value="Golgi alpha-mannosidase II"/>
    <property type="match status" value="1"/>
</dbReference>
<dbReference type="OrthoDB" id="9778932at2"/>
<dbReference type="InterPro" id="IPR013783">
    <property type="entry name" value="Ig-like_fold"/>
</dbReference>
<dbReference type="EMBL" id="RZNY01000007">
    <property type="protein sequence ID" value="RUT46675.1"/>
    <property type="molecule type" value="Genomic_DNA"/>
</dbReference>
<keyword evidence="5" id="KW-1185">Reference proteome</keyword>
<reference evidence="4 5" key="1">
    <citation type="submission" date="2018-12" db="EMBL/GenBank/DDBJ databases">
        <authorList>
            <person name="Sun L."/>
            <person name="Chen Z."/>
        </authorList>
    </citation>
    <scope>NUCLEOTIDE SEQUENCE [LARGE SCALE GENOMIC DNA]</scope>
    <source>
        <strain evidence="4 5">DSM 15890</strain>
    </source>
</reference>
<dbReference type="InterPro" id="IPR025092">
    <property type="entry name" value="Glyco_hydro_66"/>
</dbReference>
<dbReference type="PROSITE" id="PS51257">
    <property type="entry name" value="PROKAR_LIPOPROTEIN"/>
    <property type="match status" value="1"/>
</dbReference>
<dbReference type="RefSeq" id="WP_127192012.1">
    <property type="nucleotide sequence ID" value="NZ_RZNY01000007.1"/>
</dbReference>
<protein>
    <submittedName>
        <fullName evidence="4">Dextranase</fullName>
    </submittedName>
</protein>
<dbReference type="InterPro" id="IPR013780">
    <property type="entry name" value="Glyco_hydro_b"/>
</dbReference>
<dbReference type="Proteomes" id="UP000279446">
    <property type="component" value="Unassembled WGS sequence"/>
</dbReference>
<dbReference type="Pfam" id="PF13199">
    <property type="entry name" value="Glyco_hydro_66"/>
    <property type="match status" value="1"/>
</dbReference>
<dbReference type="Gene3D" id="3.20.20.80">
    <property type="entry name" value="Glycosidases"/>
    <property type="match status" value="1"/>
</dbReference>
<comment type="similarity">
    <text evidence="1">Belongs to the glycosyl hydrolase 66 family.</text>
</comment>